<evidence type="ECO:0000313" key="3">
    <source>
        <dbReference type="Proteomes" id="UP000271624"/>
    </source>
</evidence>
<feature type="transmembrane region" description="Helical" evidence="1">
    <location>
        <begin position="51"/>
        <end position="74"/>
    </location>
</feature>
<name>A0A3S1AIZ2_9CYAN</name>
<proteinExistence type="predicted"/>
<reference evidence="2" key="1">
    <citation type="submission" date="2018-12" db="EMBL/GenBank/DDBJ databases">
        <authorList>
            <person name="Will S."/>
            <person name="Neumann-Schaal M."/>
            <person name="Henke P."/>
        </authorList>
    </citation>
    <scope>NUCLEOTIDE SEQUENCE</scope>
    <source>
        <strain evidence="2">PCC 7102</strain>
    </source>
</reference>
<feature type="transmembrane region" description="Helical" evidence="1">
    <location>
        <begin position="81"/>
        <end position="99"/>
    </location>
</feature>
<keyword evidence="3" id="KW-1185">Reference proteome</keyword>
<feature type="transmembrane region" description="Helical" evidence="1">
    <location>
        <begin position="7"/>
        <end position="31"/>
    </location>
</feature>
<sequence length="104" mass="11300">MALPKLLVAPVIILLGDLIGAAFCWLLLIIWEIVENIFNLPKPPDNIGFFLIFMMTIAGFGFAGLASGTFLAISSHPKRRICLILSAIALFIVGLANILEYGIK</sequence>
<gene>
    <name evidence="2" type="ORF">DSM106972_065420</name>
</gene>
<reference evidence="2" key="2">
    <citation type="journal article" date="2019" name="Genome Biol. Evol.">
        <title>Day and night: Metabolic profiles and evolutionary relationships of six axenic non-marine cyanobacteria.</title>
        <authorList>
            <person name="Will S.E."/>
            <person name="Henke P."/>
            <person name="Boedeker C."/>
            <person name="Huang S."/>
            <person name="Brinkmann H."/>
            <person name="Rohde M."/>
            <person name="Jarek M."/>
            <person name="Friedl T."/>
            <person name="Seufert S."/>
            <person name="Schumacher M."/>
            <person name="Overmann J."/>
            <person name="Neumann-Schaal M."/>
            <person name="Petersen J."/>
        </authorList>
    </citation>
    <scope>NUCLEOTIDE SEQUENCE [LARGE SCALE GENOMIC DNA]</scope>
    <source>
        <strain evidence="2">PCC 7102</strain>
    </source>
</reference>
<evidence type="ECO:0000313" key="2">
    <source>
        <dbReference type="EMBL" id="RUT01919.1"/>
    </source>
</evidence>
<dbReference type="EMBL" id="RSCL01000018">
    <property type="protein sequence ID" value="RUT01919.1"/>
    <property type="molecule type" value="Genomic_DNA"/>
</dbReference>
<comment type="caution">
    <text evidence="2">The sequence shown here is derived from an EMBL/GenBank/DDBJ whole genome shotgun (WGS) entry which is preliminary data.</text>
</comment>
<protein>
    <submittedName>
        <fullName evidence="2">Uncharacterized protein</fullName>
    </submittedName>
</protein>
<dbReference type="AlphaFoldDB" id="A0A3S1AIZ2"/>
<evidence type="ECO:0000256" key="1">
    <source>
        <dbReference type="SAM" id="Phobius"/>
    </source>
</evidence>
<keyword evidence="1" id="KW-0472">Membrane</keyword>
<keyword evidence="1" id="KW-1133">Transmembrane helix</keyword>
<dbReference type="Proteomes" id="UP000271624">
    <property type="component" value="Unassembled WGS sequence"/>
</dbReference>
<keyword evidence="1" id="KW-0812">Transmembrane</keyword>
<organism evidence="2 3">
    <name type="scientific">Dulcicalothrix desertica PCC 7102</name>
    <dbReference type="NCBI Taxonomy" id="232991"/>
    <lineage>
        <taxon>Bacteria</taxon>
        <taxon>Bacillati</taxon>
        <taxon>Cyanobacteriota</taxon>
        <taxon>Cyanophyceae</taxon>
        <taxon>Nostocales</taxon>
        <taxon>Calotrichaceae</taxon>
        <taxon>Dulcicalothrix</taxon>
    </lineage>
</organism>
<accession>A0A3S1AIZ2</accession>